<evidence type="ECO:0000256" key="1">
    <source>
        <dbReference type="ARBA" id="ARBA00008520"/>
    </source>
</evidence>
<protein>
    <recommendedName>
        <fullName evidence="5">ABC transporter substrate-binding protein</fullName>
    </recommendedName>
</protein>
<dbReference type="SUPFAM" id="SSF53850">
    <property type="entry name" value="Periplasmic binding protein-like II"/>
    <property type="match status" value="1"/>
</dbReference>
<dbReference type="InterPro" id="IPR050490">
    <property type="entry name" value="Bact_solute-bd_prot1"/>
</dbReference>
<dbReference type="RefSeq" id="WP_127888290.1">
    <property type="nucleotide sequence ID" value="NZ_CP028137.1"/>
</dbReference>
<dbReference type="AlphaFoldDB" id="A0A3T0T5S3"/>
<name>A0A3T0T5S3_9MICO</name>
<dbReference type="PANTHER" id="PTHR43649:SF29">
    <property type="entry name" value="OSMOPROTECTIVE COMPOUNDS-BINDING PROTEIN GGTB"/>
    <property type="match status" value="1"/>
</dbReference>
<dbReference type="PROSITE" id="PS51257">
    <property type="entry name" value="PROKAR_LIPOPROTEIN"/>
    <property type="match status" value="1"/>
</dbReference>
<reference evidence="3 4" key="1">
    <citation type="submission" date="2018-03" db="EMBL/GenBank/DDBJ databases">
        <title>Bacteriophage NCPPB3778 and a type I-E CRISPR drive the evolution of the US Biological Select Agent, Rathayibacter toxicus.</title>
        <authorList>
            <person name="Davis E.W.II."/>
            <person name="Tabima J.F."/>
            <person name="Weisberg A.J."/>
            <person name="Dantas Lopes L."/>
            <person name="Wiseman M.S."/>
            <person name="Wiseman M.S."/>
            <person name="Pupko T."/>
            <person name="Belcher M.S."/>
            <person name="Sechler A.J."/>
            <person name="Tancos M.A."/>
            <person name="Schroeder B.K."/>
            <person name="Murray T.D."/>
            <person name="Luster D.G."/>
            <person name="Schneider W.L."/>
            <person name="Rogers E."/>
            <person name="Andreote F.D."/>
            <person name="Grunwald N.J."/>
            <person name="Putnam M.L."/>
            <person name="Chang J.H."/>
        </authorList>
    </citation>
    <scope>NUCLEOTIDE SEQUENCE [LARGE SCALE GENOMIC DNA]</scope>
    <source>
        <strain evidence="3 4">DSM 15932</strain>
    </source>
</reference>
<dbReference type="Proteomes" id="UP000285317">
    <property type="component" value="Chromosome"/>
</dbReference>
<keyword evidence="2" id="KW-0813">Transport</keyword>
<dbReference type="EMBL" id="CP028137">
    <property type="protein sequence ID" value="AZZ53910.1"/>
    <property type="molecule type" value="Genomic_DNA"/>
</dbReference>
<evidence type="ECO:0008006" key="5">
    <source>
        <dbReference type="Google" id="ProtNLM"/>
    </source>
</evidence>
<accession>A0A3T0T5S3</accession>
<evidence type="ECO:0000256" key="2">
    <source>
        <dbReference type="ARBA" id="ARBA00022448"/>
    </source>
</evidence>
<sequence>MSRSAESRGRRSRSALTGLVAGTGAAVLLLTGCASGDGGGSSESGAAGSFSVLTPAENSIIRDELATLGEGACSAENEAMPLDSQTVAQADVVQKITLLASQDALPTSFVAGTAQVRPDGDLGKNDLIVDYEEKLTELGVWDDVLPAARSTITSVYGGMVSLPFQYNVEGIWYNKQLLAANGIAEPQTWDELVAALETLKAAGVVPLTEAGSQGWPLTRLIGNYLFRSIGPDAMKDIQSGDAKLTDAEYVEGAQAVADLGSAGLFGEGVTSRDTDTANAQFLTGEAAMTYNGSWFLANLNDPAQNQIGEENVGFLPFPNVTGGAGDSSQWPANAGAATATSTKAYDEGVGDWLTCIAENYGSSVLQNQGVISGFALNEEVTDVPPLTTTVQEYVNEADETVLWFEALFDAKTTSDAQTNVSLLVSGGMSAEDYMSALQADLDQAQ</sequence>
<dbReference type="Gene3D" id="3.40.190.10">
    <property type="entry name" value="Periplasmic binding protein-like II"/>
    <property type="match status" value="2"/>
</dbReference>
<evidence type="ECO:0000313" key="3">
    <source>
        <dbReference type="EMBL" id="AZZ53910.1"/>
    </source>
</evidence>
<gene>
    <name evidence="3" type="ORF">C1I64_19000</name>
</gene>
<comment type="similarity">
    <text evidence="1">Belongs to the bacterial solute-binding protein 1 family.</text>
</comment>
<proteinExistence type="inferred from homology"/>
<dbReference type="PANTHER" id="PTHR43649">
    <property type="entry name" value="ARABINOSE-BINDING PROTEIN-RELATED"/>
    <property type="match status" value="1"/>
</dbReference>
<dbReference type="InterPro" id="IPR006059">
    <property type="entry name" value="SBP"/>
</dbReference>
<dbReference type="KEGG" id="rfs:C1I64_19000"/>
<dbReference type="Pfam" id="PF01547">
    <property type="entry name" value="SBP_bac_1"/>
    <property type="match status" value="1"/>
</dbReference>
<evidence type="ECO:0000313" key="4">
    <source>
        <dbReference type="Proteomes" id="UP000285317"/>
    </source>
</evidence>
<organism evidence="3 4">
    <name type="scientific">Rathayibacter festucae DSM 15932</name>
    <dbReference type="NCBI Taxonomy" id="1328866"/>
    <lineage>
        <taxon>Bacteria</taxon>
        <taxon>Bacillati</taxon>
        <taxon>Actinomycetota</taxon>
        <taxon>Actinomycetes</taxon>
        <taxon>Micrococcales</taxon>
        <taxon>Microbacteriaceae</taxon>
        <taxon>Rathayibacter</taxon>
    </lineage>
</organism>